<dbReference type="InterPro" id="IPR046883">
    <property type="entry name" value="T6SS_FHA_C"/>
</dbReference>
<comment type="caution">
    <text evidence="3">The sequence shown here is derived from an EMBL/GenBank/DDBJ whole genome shotgun (WGS) entry which is preliminary data.</text>
</comment>
<evidence type="ECO:0000313" key="4">
    <source>
        <dbReference type="Proteomes" id="UP001596037"/>
    </source>
</evidence>
<dbReference type="InterPro" id="IPR000253">
    <property type="entry name" value="FHA_dom"/>
</dbReference>
<organism evidence="3 4">
    <name type="scientific">Caenimonas terrae</name>
    <dbReference type="NCBI Taxonomy" id="696074"/>
    <lineage>
        <taxon>Bacteria</taxon>
        <taxon>Pseudomonadati</taxon>
        <taxon>Pseudomonadota</taxon>
        <taxon>Betaproteobacteria</taxon>
        <taxon>Burkholderiales</taxon>
        <taxon>Comamonadaceae</taxon>
        <taxon>Caenimonas</taxon>
    </lineage>
</organism>
<gene>
    <name evidence="3" type="ORF">ACFPOE_19100</name>
</gene>
<dbReference type="InterPro" id="IPR008984">
    <property type="entry name" value="SMAD_FHA_dom_sf"/>
</dbReference>
<dbReference type="Proteomes" id="UP001596037">
    <property type="component" value="Unassembled WGS sequence"/>
</dbReference>
<evidence type="ECO:0000256" key="1">
    <source>
        <dbReference type="SAM" id="MobiDB-lite"/>
    </source>
</evidence>
<evidence type="ECO:0000313" key="3">
    <source>
        <dbReference type="EMBL" id="MFC5499658.1"/>
    </source>
</evidence>
<dbReference type="CDD" id="cd00060">
    <property type="entry name" value="FHA"/>
    <property type="match status" value="1"/>
</dbReference>
<name>A0ABW0NKK5_9BURK</name>
<protein>
    <submittedName>
        <fullName evidence="3">Type VI secretion system-associated FHA domain protein</fullName>
    </submittedName>
</protein>
<feature type="region of interest" description="Disordered" evidence="1">
    <location>
        <begin position="228"/>
        <end position="249"/>
    </location>
</feature>
<dbReference type="RefSeq" id="WP_376851871.1">
    <property type="nucleotide sequence ID" value="NZ_JBHSMF010000009.1"/>
</dbReference>
<accession>A0ABW0NKK5</accession>
<sequence length="378" mass="40302">MALEIHILGPGLEARRLVHAGDPELILGRDIACDVNLPDPERNVSRRHLAVWNVADQLQFRVLSSVNGIDMPFGYAPPGTQGVLPTGQMLKVGDYSVQVLVPAAKDVEQDPWAVFDNDPAGSDATLPRPASMTAAPAADFGAQVITPEEDPFGDWGFESTFGPGGEGAGPKSGPQPLAAGGGDLSAFYKGLGLDKANLGPLSPTDLEAAGRAVRTALEGLFHLYASRAGGPERRPPGAHGVVPVKDNNPLKTDWPDDTKLQYLLGGRAASIGFLSPQRALTDIVGEMMAHDAAMASAVRAAVEATVQEFAPAALKERLLGSGSKLFEGTRAWDAYSRHYGDMSQDLAQWVQQLLDQHFKEAYLRESQRIKRETGLAPD</sequence>
<proteinExistence type="predicted"/>
<feature type="region of interest" description="Disordered" evidence="1">
    <location>
        <begin position="156"/>
        <end position="179"/>
    </location>
</feature>
<keyword evidence="4" id="KW-1185">Reference proteome</keyword>
<feature type="domain" description="FHA" evidence="2">
    <location>
        <begin position="25"/>
        <end position="68"/>
    </location>
</feature>
<dbReference type="SUPFAM" id="SSF49879">
    <property type="entry name" value="SMAD/FHA domain"/>
    <property type="match status" value="1"/>
</dbReference>
<dbReference type="PROSITE" id="PS50006">
    <property type="entry name" value="FHA_DOMAIN"/>
    <property type="match status" value="1"/>
</dbReference>
<dbReference type="EMBL" id="JBHSMF010000009">
    <property type="protein sequence ID" value="MFC5499658.1"/>
    <property type="molecule type" value="Genomic_DNA"/>
</dbReference>
<evidence type="ECO:0000259" key="2">
    <source>
        <dbReference type="PROSITE" id="PS50006"/>
    </source>
</evidence>
<dbReference type="Pfam" id="PF20232">
    <property type="entry name" value="T6SS_FHA_C"/>
    <property type="match status" value="1"/>
</dbReference>
<dbReference type="Gene3D" id="2.60.200.20">
    <property type="match status" value="1"/>
</dbReference>
<reference evidence="4" key="1">
    <citation type="journal article" date="2019" name="Int. J. Syst. Evol. Microbiol.">
        <title>The Global Catalogue of Microorganisms (GCM) 10K type strain sequencing project: providing services to taxonomists for standard genome sequencing and annotation.</title>
        <authorList>
            <consortium name="The Broad Institute Genomics Platform"/>
            <consortium name="The Broad Institute Genome Sequencing Center for Infectious Disease"/>
            <person name="Wu L."/>
            <person name="Ma J."/>
        </authorList>
    </citation>
    <scope>NUCLEOTIDE SEQUENCE [LARGE SCALE GENOMIC DNA]</scope>
    <source>
        <strain evidence="4">CCUG 57401</strain>
    </source>
</reference>